<gene>
    <name evidence="14" type="ORF">DWE98_01075</name>
</gene>
<evidence type="ECO:0000256" key="9">
    <source>
        <dbReference type="ARBA" id="ARBA00022898"/>
    </source>
</evidence>
<dbReference type="OrthoDB" id="7229284at2"/>
<sequence length="830" mass="91666">MGFCRVNETSLKAQATGTPISAGLVEQLKAEIVRKLAYSLGKNPTVAQAHDWLTAGILAARDHMVDVWHRTTRESYETGRKRVYYLSLEFLIGRSFADALNNLGLTGPMAQAMRELGVDLNAIETLEPDAALGNGGLGRLAACYMEAMASTGVPALGYGIRYDHGLFKQRIDGGKQVEVPEDWLSFRNPWEFERRESAYKIGFGGTVVSTDTAGEVVWTPGETVFAVAYDTPIIGWRGRDATTLRLWRARAMHPLSLDAFNQGDLVGAVAERNRAEAISKVLYPNDSTPAGQELRLRQEFFFTSASLQDLVRRHYRQFGTLTTLPDKVAIQLNDTHPALAVAELMRLLIDQHGLQWEEAWPLTQAAISYTNHTLLPEALETWPVALMERLLPRHMQIIFGINARFLDGVRRAPGGDTADLSKLSIIDESHGRRVRMAHLAFVGSHAVNGVSALHSNLMQETVFAPLNAIFPGRITNVTNGITPRRWLLGANPGLTQLVSEVCGEDISDDIEKIRGLAAHAGDASVQERAAAIRGENKRKLAQIIRQETGVVVDPSALFDVQIKRIHEYKRQLLNILETIALYDAMRSEPYRDWAPRLKIFAGKAASNYGTAKSIINLINDVAAVVNNDITTRDRLKVVFLPNYNVSLAEVIIPAADLSEQISTAGMEASGTGNMKFALNGAITIGTLDGANIEIGERVGEKNIVIFGKTAEQVEEARRNPRPTHEVIEATPHLEGVLDAVAGGSYSPREPGRYAGLVDGLRTNDWFMVLNDFESYRLAQRRVDALWADQSTWWKMSLTNTAHCGWFSADRAIREYAERIWHVPAGYAAKA</sequence>
<proteinExistence type="inferred from homology"/>
<dbReference type="RefSeq" id="WP_114827315.1">
    <property type="nucleotide sequence ID" value="NZ_QQTO01000019.1"/>
</dbReference>
<dbReference type="PROSITE" id="PS00102">
    <property type="entry name" value="PHOSPHORYLASE"/>
    <property type="match status" value="1"/>
</dbReference>
<feature type="modified residue" description="N6-(pyridoxal phosphate)lysine" evidence="12">
    <location>
        <position position="675"/>
    </location>
</feature>
<keyword evidence="9 12" id="KW-0663">Pyridoxal phosphate</keyword>
<keyword evidence="15" id="KW-1185">Reference proteome</keyword>
<dbReference type="GO" id="GO:0030170">
    <property type="term" value="F:pyridoxal phosphate binding"/>
    <property type="evidence" value="ECO:0007669"/>
    <property type="project" value="InterPro"/>
</dbReference>
<evidence type="ECO:0000256" key="11">
    <source>
        <dbReference type="ARBA" id="ARBA00025174"/>
    </source>
</evidence>
<dbReference type="Gene3D" id="3.40.50.2000">
    <property type="entry name" value="Glycogen Phosphorylase B"/>
    <property type="match status" value="2"/>
</dbReference>
<evidence type="ECO:0000313" key="15">
    <source>
        <dbReference type="Proteomes" id="UP000255207"/>
    </source>
</evidence>
<dbReference type="PIRSF" id="PIRSF000460">
    <property type="entry name" value="Pprylas_GlgP"/>
    <property type="match status" value="1"/>
</dbReference>
<dbReference type="InterPro" id="IPR035090">
    <property type="entry name" value="Pyridoxal_P_attach_site"/>
</dbReference>
<comment type="function">
    <text evidence="11">Phosphorylase is an important allosteric enzyme in carbohydrate metabolism. Enzymes from different sources differ in their regulatory mechanisms and in their natural substrates. However, all known phosphorylases share catalytic and structural properties.</text>
</comment>
<keyword evidence="7 13" id="KW-0328">Glycosyltransferase</keyword>
<protein>
    <recommendedName>
        <fullName evidence="13">Alpha-1,4 glucan phosphorylase</fullName>
        <ecNumber evidence="13">2.4.1.1</ecNumber>
    </recommendedName>
</protein>
<dbReference type="SUPFAM" id="SSF53756">
    <property type="entry name" value="UDP-Glycosyltransferase/glycogen phosphorylase"/>
    <property type="match status" value="1"/>
</dbReference>
<evidence type="ECO:0000256" key="4">
    <source>
        <dbReference type="ARBA" id="ARBA00006047"/>
    </source>
</evidence>
<dbReference type="Proteomes" id="UP000255207">
    <property type="component" value="Unassembled WGS sequence"/>
</dbReference>
<evidence type="ECO:0000256" key="2">
    <source>
        <dbReference type="ARBA" id="ARBA00001933"/>
    </source>
</evidence>
<evidence type="ECO:0000256" key="8">
    <source>
        <dbReference type="ARBA" id="ARBA00022679"/>
    </source>
</evidence>
<dbReference type="PANTHER" id="PTHR11468:SF3">
    <property type="entry name" value="GLYCOGEN PHOSPHORYLASE, LIVER FORM"/>
    <property type="match status" value="1"/>
</dbReference>
<dbReference type="EC" id="2.4.1.1" evidence="13"/>
<dbReference type="InterPro" id="IPR011833">
    <property type="entry name" value="Glycg_phsphrylas"/>
</dbReference>
<comment type="subcellular location">
    <subcellularLocation>
        <location evidence="3">Cytoplasm</location>
    </subcellularLocation>
</comment>
<dbReference type="GO" id="GO:0005980">
    <property type="term" value="P:glycogen catabolic process"/>
    <property type="evidence" value="ECO:0007669"/>
    <property type="project" value="TreeGrafter"/>
</dbReference>
<comment type="function">
    <text evidence="13">Allosteric enzyme that catalyzes the rate-limiting step in glycogen catabolism, the phosphorolytic cleavage of glycogen to produce glucose-1-phosphate, and plays a central role in maintaining cellular and organismal glucose homeostasis.</text>
</comment>
<comment type="catalytic activity">
    <reaction evidence="1 13">
        <text>[(1-&gt;4)-alpha-D-glucosyl](n) + phosphate = [(1-&gt;4)-alpha-D-glucosyl](n-1) + alpha-D-glucose 1-phosphate</text>
        <dbReference type="Rhea" id="RHEA:41732"/>
        <dbReference type="Rhea" id="RHEA-COMP:9584"/>
        <dbReference type="Rhea" id="RHEA-COMP:9586"/>
        <dbReference type="ChEBI" id="CHEBI:15444"/>
        <dbReference type="ChEBI" id="CHEBI:43474"/>
        <dbReference type="ChEBI" id="CHEBI:58601"/>
        <dbReference type="EC" id="2.4.1.1"/>
    </reaction>
</comment>
<dbReference type="GO" id="GO:0008184">
    <property type="term" value="F:glycogen phosphorylase activity"/>
    <property type="evidence" value="ECO:0007669"/>
    <property type="project" value="InterPro"/>
</dbReference>
<dbReference type="CDD" id="cd04300">
    <property type="entry name" value="GT35_Glycogen_Phosphorylase"/>
    <property type="match status" value="1"/>
</dbReference>
<evidence type="ECO:0000313" key="14">
    <source>
        <dbReference type="EMBL" id="RDJ29198.1"/>
    </source>
</evidence>
<keyword evidence="8 13" id="KW-0808">Transferase</keyword>
<evidence type="ECO:0000256" key="6">
    <source>
        <dbReference type="ARBA" id="ARBA00022533"/>
    </source>
</evidence>
<dbReference type="FunFam" id="3.40.50.2000:FF:000003">
    <property type="entry name" value="Alpha-1,4 glucan phosphorylase"/>
    <property type="match status" value="1"/>
</dbReference>
<evidence type="ECO:0000256" key="10">
    <source>
        <dbReference type="ARBA" id="ARBA00023277"/>
    </source>
</evidence>
<evidence type="ECO:0000256" key="7">
    <source>
        <dbReference type="ARBA" id="ARBA00022676"/>
    </source>
</evidence>
<dbReference type="PANTHER" id="PTHR11468">
    <property type="entry name" value="GLYCOGEN PHOSPHORYLASE"/>
    <property type="match status" value="1"/>
</dbReference>
<keyword evidence="5" id="KW-0963">Cytoplasm</keyword>
<evidence type="ECO:0000256" key="13">
    <source>
        <dbReference type="RuleBase" id="RU000587"/>
    </source>
</evidence>
<keyword evidence="10 13" id="KW-0119">Carbohydrate metabolism</keyword>
<dbReference type="NCBIfam" id="TIGR02093">
    <property type="entry name" value="P_ylase"/>
    <property type="match status" value="1"/>
</dbReference>
<comment type="similarity">
    <text evidence="4 13">Belongs to the glycogen phosphorylase family.</text>
</comment>
<dbReference type="FunFam" id="3.40.50.2000:FF:000153">
    <property type="entry name" value="Alpha-1,4 glucan phosphorylase"/>
    <property type="match status" value="1"/>
</dbReference>
<dbReference type="Pfam" id="PF00343">
    <property type="entry name" value="Phosphorylase"/>
    <property type="match status" value="1"/>
</dbReference>
<dbReference type="AlphaFoldDB" id="A0A370LBD5"/>
<reference evidence="15" key="1">
    <citation type="submission" date="2018-07" db="EMBL/GenBank/DDBJ databases">
        <authorList>
            <person name="Safronova V.I."/>
            <person name="Chirak E.R."/>
            <person name="Sazanova A.L."/>
        </authorList>
    </citation>
    <scope>NUCLEOTIDE SEQUENCE [LARGE SCALE GENOMIC DNA]</scope>
    <source>
        <strain evidence="15">RCAM04685</strain>
    </source>
</reference>
<comment type="caution">
    <text evidence="14">The sequence shown here is derived from an EMBL/GenBank/DDBJ whole genome shotgun (WGS) entry which is preliminary data.</text>
</comment>
<evidence type="ECO:0000256" key="3">
    <source>
        <dbReference type="ARBA" id="ARBA00004496"/>
    </source>
</evidence>
<name>A0A370LBD5_9HYPH</name>
<evidence type="ECO:0000256" key="5">
    <source>
        <dbReference type="ARBA" id="ARBA00022490"/>
    </source>
</evidence>
<dbReference type="InterPro" id="IPR000811">
    <property type="entry name" value="Glyco_trans_35"/>
</dbReference>
<evidence type="ECO:0000256" key="12">
    <source>
        <dbReference type="PIRSR" id="PIRSR000460-1"/>
    </source>
</evidence>
<dbReference type="EMBL" id="QQTP01000001">
    <property type="protein sequence ID" value="RDJ29198.1"/>
    <property type="molecule type" value="Genomic_DNA"/>
</dbReference>
<comment type="cofactor">
    <cofactor evidence="2 13">
        <name>pyridoxal 5'-phosphate</name>
        <dbReference type="ChEBI" id="CHEBI:597326"/>
    </cofactor>
</comment>
<dbReference type="GO" id="GO:0005737">
    <property type="term" value="C:cytoplasm"/>
    <property type="evidence" value="ECO:0007669"/>
    <property type="project" value="UniProtKB-SubCell"/>
</dbReference>
<keyword evidence="6" id="KW-0021">Allosteric enzyme</keyword>
<evidence type="ECO:0000256" key="1">
    <source>
        <dbReference type="ARBA" id="ARBA00001275"/>
    </source>
</evidence>
<accession>A0A370LBD5</accession>
<organism evidence="14 15">
    <name type="scientific">Bosea caraganae</name>
    <dbReference type="NCBI Taxonomy" id="2763117"/>
    <lineage>
        <taxon>Bacteria</taxon>
        <taxon>Pseudomonadati</taxon>
        <taxon>Pseudomonadota</taxon>
        <taxon>Alphaproteobacteria</taxon>
        <taxon>Hyphomicrobiales</taxon>
        <taxon>Boseaceae</taxon>
        <taxon>Bosea</taxon>
    </lineage>
</organism>